<sequence length="132" mass="14464">MLEQYAPLLSLAVSAALVGYVVYLRHTISKQTAKQNELIKSVSQELQAIGSGSMGIGRKLISLEKQISELKHNQDEMVKNDPNRVSYTEATRLVELGADVEDLMNSCGISRPEAELVTALSQKNQSCDITVN</sequence>
<proteinExistence type="predicted"/>
<feature type="transmembrane region" description="Helical" evidence="1">
    <location>
        <begin position="6"/>
        <end position="24"/>
    </location>
</feature>
<gene>
    <name evidence="2" type="ORF">NKI27_12715</name>
</gene>
<dbReference type="EMBL" id="CP100390">
    <property type="protein sequence ID" value="UZE94930.1"/>
    <property type="molecule type" value="Genomic_DNA"/>
</dbReference>
<keyword evidence="3" id="KW-1185">Reference proteome</keyword>
<keyword evidence="1" id="KW-0472">Membrane</keyword>
<name>A0ABY6MYQ5_9ALTE</name>
<dbReference type="InterPro" id="IPR021244">
    <property type="entry name" value="DUF2802"/>
</dbReference>
<protein>
    <submittedName>
        <fullName evidence="2">DUF2802 domain-containing protein</fullName>
    </submittedName>
</protein>
<dbReference type="RefSeq" id="WP_265046422.1">
    <property type="nucleotide sequence ID" value="NZ_CP100390.1"/>
</dbReference>
<accession>A0ABY6MYQ5</accession>
<dbReference type="Pfam" id="PF10975">
    <property type="entry name" value="DUF2802"/>
    <property type="match status" value="1"/>
</dbReference>
<evidence type="ECO:0000256" key="1">
    <source>
        <dbReference type="SAM" id="Phobius"/>
    </source>
</evidence>
<keyword evidence="1" id="KW-1133">Transmembrane helix</keyword>
<organism evidence="2 3">
    <name type="scientific">Alkalimarinus alittae</name>
    <dbReference type="NCBI Taxonomy" id="2961619"/>
    <lineage>
        <taxon>Bacteria</taxon>
        <taxon>Pseudomonadati</taxon>
        <taxon>Pseudomonadota</taxon>
        <taxon>Gammaproteobacteria</taxon>
        <taxon>Alteromonadales</taxon>
        <taxon>Alteromonadaceae</taxon>
        <taxon>Alkalimarinus</taxon>
    </lineage>
</organism>
<evidence type="ECO:0000313" key="2">
    <source>
        <dbReference type="EMBL" id="UZE94930.1"/>
    </source>
</evidence>
<evidence type="ECO:0000313" key="3">
    <source>
        <dbReference type="Proteomes" id="UP001163739"/>
    </source>
</evidence>
<dbReference type="Proteomes" id="UP001163739">
    <property type="component" value="Chromosome"/>
</dbReference>
<keyword evidence="1" id="KW-0812">Transmembrane</keyword>
<reference evidence="2" key="1">
    <citation type="submission" date="2022-06" db="EMBL/GenBank/DDBJ databases">
        <title>Alkalimarinus sp. nov., isolated from gut of a Alitta virens.</title>
        <authorList>
            <person name="Yang A.I."/>
            <person name="Shin N.-R."/>
        </authorList>
    </citation>
    <scope>NUCLEOTIDE SEQUENCE</scope>
    <source>
        <strain evidence="2">A2M4</strain>
    </source>
</reference>